<dbReference type="KEGG" id="aten:116287439"/>
<dbReference type="SUPFAM" id="SSF47986">
    <property type="entry name" value="DEATH domain"/>
    <property type="match status" value="1"/>
</dbReference>
<sequence>METPTELQSMNFLELLTEIGSKIRPREVEIFKNKLKVKERVPSSLLDDIDSREWHSGLKFLKKLQEEGYLAEDNLELLEELLLAIERQDLLQELSEFEKKVKTSSDVEGAVARETEAHQSIFQRVASYISNLWRSITGRGRRTITPRVTHGMYLSNRTTFSVLRSVIKHAGSGVCTKEV</sequence>
<evidence type="ECO:0000256" key="1">
    <source>
        <dbReference type="ARBA" id="ARBA00022703"/>
    </source>
</evidence>
<keyword evidence="1" id="KW-0053">Apoptosis</keyword>
<dbReference type="Pfam" id="PF01335">
    <property type="entry name" value="DED"/>
    <property type="match status" value="1"/>
</dbReference>
<dbReference type="PANTHER" id="PTHR48169">
    <property type="entry name" value="DED DOMAIN-CONTAINING PROTEIN"/>
    <property type="match status" value="1"/>
</dbReference>
<dbReference type="GeneID" id="116287439"/>
<dbReference type="PROSITE" id="PS50168">
    <property type="entry name" value="DED"/>
    <property type="match status" value="1"/>
</dbReference>
<evidence type="ECO:0000313" key="4">
    <source>
        <dbReference type="RefSeq" id="XP_031549981.1"/>
    </source>
</evidence>
<evidence type="ECO:0000259" key="2">
    <source>
        <dbReference type="PROSITE" id="PS50168"/>
    </source>
</evidence>
<reference evidence="4" key="1">
    <citation type="submission" date="2025-08" db="UniProtKB">
        <authorList>
            <consortium name="RefSeq"/>
        </authorList>
    </citation>
    <scope>IDENTIFICATION</scope>
    <source>
        <tissue evidence="4">Tentacle</tissue>
    </source>
</reference>
<dbReference type="GO" id="GO:0006915">
    <property type="term" value="P:apoptotic process"/>
    <property type="evidence" value="ECO:0007669"/>
    <property type="project" value="UniProtKB-KW"/>
</dbReference>
<dbReference type="Proteomes" id="UP000515163">
    <property type="component" value="Unplaced"/>
</dbReference>
<evidence type="ECO:0000313" key="3">
    <source>
        <dbReference type="Proteomes" id="UP000515163"/>
    </source>
</evidence>
<protein>
    <submittedName>
        <fullName evidence="4">Uncharacterized protein LOC116287439</fullName>
    </submittedName>
</protein>
<dbReference type="Gene3D" id="1.10.533.10">
    <property type="entry name" value="Death Domain, Fas"/>
    <property type="match status" value="1"/>
</dbReference>
<organism evidence="3 4">
    <name type="scientific">Actinia tenebrosa</name>
    <name type="common">Australian red waratah sea anemone</name>
    <dbReference type="NCBI Taxonomy" id="6105"/>
    <lineage>
        <taxon>Eukaryota</taxon>
        <taxon>Metazoa</taxon>
        <taxon>Cnidaria</taxon>
        <taxon>Anthozoa</taxon>
        <taxon>Hexacorallia</taxon>
        <taxon>Actiniaria</taxon>
        <taxon>Actiniidae</taxon>
        <taxon>Actinia</taxon>
    </lineage>
</organism>
<keyword evidence="3" id="KW-1185">Reference proteome</keyword>
<dbReference type="AlphaFoldDB" id="A0A6P8H3F2"/>
<dbReference type="OrthoDB" id="10404099at2759"/>
<accession>A0A6P8H3F2</accession>
<gene>
    <name evidence="4" type="primary">LOC116287439</name>
</gene>
<dbReference type="SMART" id="SM00031">
    <property type="entry name" value="DED"/>
    <property type="match status" value="1"/>
</dbReference>
<dbReference type="InterPro" id="IPR011029">
    <property type="entry name" value="DEATH-like_dom_sf"/>
</dbReference>
<dbReference type="GO" id="GO:0042981">
    <property type="term" value="P:regulation of apoptotic process"/>
    <property type="evidence" value="ECO:0007669"/>
    <property type="project" value="InterPro"/>
</dbReference>
<dbReference type="RefSeq" id="XP_031549981.1">
    <property type="nucleotide sequence ID" value="XM_031694121.1"/>
</dbReference>
<dbReference type="InParanoid" id="A0A6P8H3F2"/>
<feature type="domain" description="DED" evidence="2">
    <location>
        <begin position="11"/>
        <end position="96"/>
    </location>
</feature>
<dbReference type="PANTHER" id="PTHR48169:SF7">
    <property type="entry name" value="CASPASE 10"/>
    <property type="match status" value="1"/>
</dbReference>
<name>A0A6P8H3F2_ACTTE</name>
<dbReference type="InterPro" id="IPR001875">
    <property type="entry name" value="DED_dom"/>
</dbReference>
<proteinExistence type="predicted"/>